<proteinExistence type="predicted"/>
<dbReference type="Gene3D" id="2.130.10.10">
    <property type="entry name" value="YVTN repeat-like/Quinoprotein amine dehydrogenase"/>
    <property type="match status" value="2"/>
</dbReference>
<keyword evidence="4" id="KW-1185">Reference proteome</keyword>
<dbReference type="PANTHER" id="PTHR45296:SF1">
    <property type="entry name" value="TRANSDUCIN_WD40 REPEAT-LIKE SUPERFAMILY PROTEIN"/>
    <property type="match status" value="1"/>
</dbReference>
<dbReference type="InterPro" id="IPR001680">
    <property type="entry name" value="WD40_rpt"/>
</dbReference>
<reference evidence="3 4" key="1">
    <citation type="submission" date="2020-04" db="EMBL/GenBank/DDBJ databases">
        <title>Plant Genome Project.</title>
        <authorList>
            <person name="Zhang R.-G."/>
        </authorList>
    </citation>
    <scope>NUCLEOTIDE SEQUENCE [LARGE SCALE GENOMIC DNA]</scope>
    <source>
        <strain evidence="3">YNK0</strain>
        <tissue evidence="3">Leaf</tissue>
    </source>
</reference>
<name>A0A834ZNU7_TETSI</name>
<dbReference type="InterPro" id="IPR036322">
    <property type="entry name" value="WD40_repeat_dom_sf"/>
</dbReference>
<sequence>MRCKDVLFTMDLGKKPISAICFKPGNESVVYASSGAEVMCFDVHLSHLWVFYQVGDILVEGMVDDSTSRFVGLESGIVLAFERYNMQSGSMEKFVSSWKPLETYNYNKEEINQITCNSKSSFLAAADDGGDIKIIDIHQQCLYKTLRAGHTIITGGLDAKLVMWDFSKGRPYKIVDFGIPDMDSSTNAGQFFNPAFVHAIAVPEMDMLDKSDKICVVARGDGVVDVINIESELAAIKSKSSSQQRKGSQSRSKDSMPTENPATGDQNGGRRLHLDCSVGGHTAAVCSVAFSLFGERGRFIVSGGNDAFVKVWDCSKHLNDRQISSNKDLLHLNINVGKKVNWLCTTPTDSENLVVCDTSKVIKVYTVS</sequence>
<comment type="caution">
    <text evidence="3">The sequence shown here is derived from an EMBL/GenBank/DDBJ whole genome shotgun (WGS) entry which is preliminary data.</text>
</comment>
<feature type="region of interest" description="Disordered" evidence="2">
    <location>
        <begin position="238"/>
        <end position="270"/>
    </location>
</feature>
<evidence type="ECO:0000256" key="1">
    <source>
        <dbReference type="PROSITE-ProRule" id="PRU00221"/>
    </source>
</evidence>
<dbReference type="Pfam" id="PF00400">
    <property type="entry name" value="WD40"/>
    <property type="match status" value="1"/>
</dbReference>
<feature type="compositionally biased region" description="Low complexity" evidence="2">
    <location>
        <begin position="238"/>
        <end position="250"/>
    </location>
</feature>
<organism evidence="3 4">
    <name type="scientific">Tetracentron sinense</name>
    <name type="common">Spur-leaf</name>
    <dbReference type="NCBI Taxonomy" id="13715"/>
    <lineage>
        <taxon>Eukaryota</taxon>
        <taxon>Viridiplantae</taxon>
        <taxon>Streptophyta</taxon>
        <taxon>Embryophyta</taxon>
        <taxon>Tracheophyta</taxon>
        <taxon>Spermatophyta</taxon>
        <taxon>Magnoliopsida</taxon>
        <taxon>Trochodendrales</taxon>
        <taxon>Trochodendraceae</taxon>
        <taxon>Tetracentron</taxon>
    </lineage>
</organism>
<accession>A0A834ZNU7</accession>
<dbReference type="SUPFAM" id="SSF50978">
    <property type="entry name" value="WD40 repeat-like"/>
    <property type="match status" value="1"/>
</dbReference>
<evidence type="ECO:0000313" key="4">
    <source>
        <dbReference type="Proteomes" id="UP000655225"/>
    </source>
</evidence>
<dbReference type="AlphaFoldDB" id="A0A834ZNU7"/>
<evidence type="ECO:0000313" key="3">
    <source>
        <dbReference type="EMBL" id="KAF8409080.1"/>
    </source>
</evidence>
<dbReference type="InterPro" id="IPR015943">
    <property type="entry name" value="WD40/YVTN_repeat-like_dom_sf"/>
</dbReference>
<feature type="repeat" description="WD" evidence="1">
    <location>
        <begin position="278"/>
        <end position="313"/>
    </location>
</feature>
<keyword evidence="1" id="KW-0853">WD repeat</keyword>
<dbReference type="PROSITE" id="PS50294">
    <property type="entry name" value="WD_REPEATS_REGION"/>
    <property type="match status" value="1"/>
</dbReference>
<evidence type="ECO:0000256" key="2">
    <source>
        <dbReference type="SAM" id="MobiDB-lite"/>
    </source>
</evidence>
<protein>
    <submittedName>
        <fullName evidence="3">Uncharacterized protein</fullName>
    </submittedName>
</protein>
<dbReference type="OMA" id="HGSKVNW"/>
<dbReference type="PROSITE" id="PS50082">
    <property type="entry name" value="WD_REPEATS_2"/>
    <property type="match status" value="1"/>
</dbReference>
<dbReference type="OrthoDB" id="2161379at2759"/>
<gene>
    <name evidence="3" type="ORF">HHK36_005153</name>
</gene>
<dbReference type="SMART" id="SM00320">
    <property type="entry name" value="WD40"/>
    <property type="match status" value="4"/>
</dbReference>
<dbReference type="PANTHER" id="PTHR45296">
    <property type="entry name" value="TRANSDUCIN/WD40 REPEAT-LIKE SUPERFAMILY PROTEIN"/>
    <property type="match status" value="1"/>
</dbReference>
<dbReference type="Proteomes" id="UP000655225">
    <property type="component" value="Unassembled WGS sequence"/>
</dbReference>
<dbReference type="EMBL" id="JABCRI010000003">
    <property type="protein sequence ID" value="KAF8409080.1"/>
    <property type="molecule type" value="Genomic_DNA"/>
</dbReference>